<evidence type="ECO:0000313" key="13">
    <source>
        <dbReference type="Proteomes" id="UP000199459"/>
    </source>
</evidence>
<dbReference type="Pfam" id="PF00578">
    <property type="entry name" value="AhpC-TSA"/>
    <property type="match status" value="1"/>
</dbReference>
<dbReference type="GO" id="GO:0046872">
    <property type="term" value="F:metal ion binding"/>
    <property type="evidence" value="ECO:0007669"/>
    <property type="project" value="UniProtKB-KW"/>
</dbReference>
<evidence type="ECO:0000256" key="8">
    <source>
        <dbReference type="ARBA" id="ARBA00023136"/>
    </source>
</evidence>
<keyword evidence="6 10" id="KW-1133">Transmembrane helix</keyword>
<dbReference type="AlphaFoldDB" id="A0A1H8FDF8"/>
<dbReference type="InterPro" id="IPR036249">
    <property type="entry name" value="Thioredoxin-like_sf"/>
</dbReference>
<dbReference type="SUPFAM" id="SSF52833">
    <property type="entry name" value="Thioredoxin-like"/>
    <property type="match status" value="1"/>
</dbReference>
<dbReference type="PANTHER" id="PTHR34820:SF4">
    <property type="entry name" value="INNER MEMBRANE PROTEIN YEBZ"/>
    <property type="match status" value="1"/>
</dbReference>
<evidence type="ECO:0000256" key="3">
    <source>
        <dbReference type="ARBA" id="ARBA00022617"/>
    </source>
</evidence>
<dbReference type="RefSeq" id="WP_090632184.1">
    <property type="nucleotide sequence ID" value="NZ_FOCP01000012.1"/>
</dbReference>
<sequence>MLEIIAAAARWFQLAANLIILGSCVFLVIAGTEKRVYSAQWVEKLERLFPKLAISIVAGLIITLAATIGQVTGDTGKLLQLQVWLDFISGTHTGQIWLGHTISAFVVILSVVYLRKSGKSRTRYLFCALIATFPLIADAMVSHSASEGMTISNVLPYALHIILAGVWLGGLPALLLLKYEYVKQVKGKKSSFMDVQILNRFSSMALPVMLIIVFTGIIVGDRIFDGHYAALVATPYGWLLSAKVLLLCIILLIAASVRSYWLPLFANSKDSQETQRSAAGMRKWVRIEFLLAVVLLFIATIIANNATPAKHALIEDWPFPFRFSIVATWGAENVAIQVWCGLAIIALAAVAIYFGRVSNWSLKRLITVPVALLISGLAVALPPLTIEAYPETYLKPPVPYDAVSIYYGAELYSEYCVDCHGFQGKGNGIKARTLSTVVPDMLTEPHTVEHTPGDFFYWISHGIKDTDMPGYENKLSEEERWDLVNYVYALSRGYQARILTSEIIPNRKNLQPPVFSYTTHEGTTGVLQEFRKKQPVLLVVFSWPESKDRIEQLKQNYANFQAHDLAVLAVPTNALTSEELIEVTDNMPFPLIVEGTQEIVESYALSRRTLNRPDLLGRGSVPDHMEFLIDRDGYLRARWIPLAEDVGWKNMELLLRQVELLKKESVNAATASEFIS</sequence>
<dbReference type="EMBL" id="FOCP01000012">
    <property type="protein sequence ID" value="SEN29227.1"/>
    <property type="molecule type" value="Genomic_DNA"/>
</dbReference>
<feature type="transmembrane region" description="Helical" evidence="10">
    <location>
        <begin position="12"/>
        <end position="31"/>
    </location>
</feature>
<dbReference type="Pfam" id="PF13442">
    <property type="entry name" value="Cytochrome_CBB3"/>
    <property type="match status" value="1"/>
</dbReference>
<dbReference type="Proteomes" id="UP000199459">
    <property type="component" value="Unassembled WGS sequence"/>
</dbReference>
<keyword evidence="4 10" id="KW-0812">Transmembrane</keyword>
<protein>
    <submittedName>
        <fullName evidence="12">Putative copper resistance protein D</fullName>
    </submittedName>
</protein>
<dbReference type="PROSITE" id="PS51007">
    <property type="entry name" value="CYTC"/>
    <property type="match status" value="1"/>
</dbReference>
<dbReference type="GO" id="GO:0016491">
    <property type="term" value="F:oxidoreductase activity"/>
    <property type="evidence" value="ECO:0007669"/>
    <property type="project" value="InterPro"/>
</dbReference>
<dbReference type="GO" id="GO:0020037">
    <property type="term" value="F:heme binding"/>
    <property type="evidence" value="ECO:0007669"/>
    <property type="project" value="InterPro"/>
</dbReference>
<feature type="transmembrane region" description="Helical" evidence="10">
    <location>
        <begin position="157"/>
        <end position="177"/>
    </location>
</feature>
<evidence type="ECO:0000256" key="7">
    <source>
        <dbReference type="ARBA" id="ARBA00023004"/>
    </source>
</evidence>
<evidence type="ECO:0000256" key="1">
    <source>
        <dbReference type="ARBA" id="ARBA00004651"/>
    </source>
</evidence>
<feature type="transmembrane region" description="Helical" evidence="10">
    <location>
        <begin position="92"/>
        <end position="112"/>
    </location>
</feature>
<dbReference type="GO" id="GO:0005886">
    <property type="term" value="C:plasma membrane"/>
    <property type="evidence" value="ECO:0007669"/>
    <property type="project" value="UniProtKB-SubCell"/>
</dbReference>
<dbReference type="GO" id="GO:0009055">
    <property type="term" value="F:electron transfer activity"/>
    <property type="evidence" value="ECO:0007669"/>
    <property type="project" value="InterPro"/>
</dbReference>
<dbReference type="InterPro" id="IPR008457">
    <property type="entry name" value="Cu-R_CopD_dom"/>
</dbReference>
<feature type="transmembrane region" description="Helical" evidence="10">
    <location>
        <begin position="334"/>
        <end position="354"/>
    </location>
</feature>
<keyword evidence="8 10" id="KW-0472">Membrane</keyword>
<evidence type="ECO:0000256" key="2">
    <source>
        <dbReference type="ARBA" id="ARBA00022475"/>
    </source>
</evidence>
<dbReference type="Gene3D" id="1.10.760.10">
    <property type="entry name" value="Cytochrome c-like domain"/>
    <property type="match status" value="1"/>
</dbReference>
<evidence type="ECO:0000313" key="12">
    <source>
        <dbReference type="EMBL" id="SEN29227.1"/>
    </source>
</evidence>
<dbReference type="STRING" id="917.SAMN05216326_1096"/>
<comment type="subcellular location">
    <subcellularLocation>
        <location evidence="1">Cell membrane</location>
        <topology evidence="1">Multi-pass membrane protein</topology>
    </subcellularLocation>
</comment>
<dbReference type="InterPro" id="IPR000866">
    <property type="entry name" value="AhpC/TSA"/>
</dbReference>
<evidence type="ECO:0000259" key="11">
    <source>
        <dbReference type="PROSITE" id="PS51007"/>
    </source>
</evidence>
<feature type="transmembrane region" description="Helical" evidence="10">
    <location>
        <begin position="124"/>
        <end position="145"/>
    </location>
</feature>
<reference evidence="12 13" key="1">
    <citation type="submission" date="2016-10" db="EMBL/GenBank/DDBJ databases">
        <authorList>
            <person name="de Groot N.N."/>
        </authorList>
    </citation>
    <scope>NUCLEOTIDE SEQUENCE [LARGE SCALE GENOMIC DNA]</scope>
    <source>
        <strain evidence="12 13">Nm22</strain>
    </source>
</reference>
<keyword evidence="3 9" id="KW-0349">Heme</keyword>
<accession>A0A1H8FDF8</accession>
<dbReference type="SUPFAM" id="SSF46626">
    <property type="entry name" value="Cytochrome c"/>
    <property type="match status" value="1"/>
</dbReference>
<evidence type="ECO:0000256" key="9">
    <source>
        <dbReference type="PROSITE-ProRule" id="PRU00433"/>
    </source>
</evidence>
<feature type="transmembrane region" description="Helical" evidence="10">
    <location>
        <begin position="284"/>
        <end position="303"/>
    </location>
</feature>
<feature type="transmembrane region" description="Helical" evidence="10">
    <location>
        <begin position="52"/>
        <end position="72"/>
    </location>
</feature>
<name>A0A1H8FDF8_9PROT</name>
<gene>
    <name evidence="12" type="ORF">SAMN05216325_11295</name>
</gene>
<keyword evidence="7 9" id="KW-0408">Iron</keyword>
<organism evidence="12 13">
    <name type="scientific">Nitrosomonas marina</name>
    <dbReference type="NCBI Taxonomy" id="917"/>
    <lineage>
        <taxon>Bacteria</taxon>
        <taxon>Pseudomonadati</taxon>
        <taxon>Pseudomonadota</taxon>
        <taxon>Betaproteobacteria</taxon>
        <taxon>Nitrosomonadales</taxon>
        <taxon>Nitrosomonadaceae</taxon>
        <taxon>Nitrosomonas</taxon>
    </lineage>
</organism>
<dbReference type="InterPro" id="IPR009056">
    <property type="entry name" value="Cyt_c-like_dom"/>
</dbReference>
<feature type="transmembrane region" description="Helical" evidence="10">
    <location>
        <begin position="238"/>
        <end position="263"/>
    </location>
</feature>
<evidence type="ECO:0000256" key="10">
    <source>
        <dbReference type="SAM" id="Phobius"/>
    </source>
</evidence>
<proteinExistence type="predicted"/>
<evidence type="ECO:0000256" key="5">
    <source>
        <dbReference type="ARBA" id="ARBA00022723"/>
    </source>
</evidence>
<feature type="domain" description="Cytochrome c" evidence="11">
    <location>
        <begin position="403"/>
        <end position="491"/>
    </location>
</feature>
<feature type="transmembrane region" description="Helical" evidence="10">
    <location>
        <begin position="197"/>
        <end position="218"/>
    </location>
</feature>
<dbReference type="Pfam" id="PF05425">
    <property type="entry name" value="CopD"/>
    <property type="match status" value="1"/>
</dbReference>
<dbReference type="GO" id="GO:0006825">
    <property type="term" value="P:copper ion transport"/>
    <property type="evidence" value="ECO:0007669"/>
    <property type="project" value="InterPro"/>
</dbReference>
<evidence type="ECO:0000256" key="4">
    <source>
        <dbReference type="ARBA" id="ARBA00022692"/>
    </source>
</evidence>
<dbReference type="OrthoDB" id="9765171at2"/>
<dbReference type="InterPro" id="IPR036909">
    <property type="entry name" value="Cyt_c-like_dom_sf"/>
</dbReference>
<dbReference type="GO" id="GO:0016209">
    <property type="term" value="F:antioxidant activity"/>
    <property type="evidence" value="ECO:0007669"/>
    <property type="project" value="InterPro"/>
</dbReference>
<feature type="transmembrane region" description="Helical" evidence="10">
    <location>
        <begin position="366"/>
        <end position="386"/>
    </location>
</feature>
<keyword evidence="5 9" id="KW-0479">Metal-binding</keyword>
<keyword evidence="2" id="KW-1003">Cell membrane</keyword>
<dbReference type="PANTHER" id="PTHR34820">
    <property type="entry name" value="INNER MEMBRANE PROTEIN YEBZ"/>
    <property type="match status" value="1"/>
</dbReference>
<evidence type="ECO:0000256" key="6">
    <source>
        <dbReference type="ARBA" id="ARBA00022989"/>
    </source>
</evidence>
<dbReference type="Gene3D" id="3.40.30.10">
    <property type="entry name" value="Glutaredoxin"/>
    <property type="match status" value="1"/>
</dbReference>
<dbReference type="InterPro" id="IPR032694">
    <property type="entry name" value="CopC/D"/>
</dbReference>